<evidence type="ECO:0000256" key="2">
    <source>
        <dbReference type="ARBA" id="ARBA00012393"/>
    </source>
</evidence>
<accession>A0A9D5K7V2</accession>
<evidence type="ECO:0000256" key="1">
    <source>
        <dbReference type="ARBA" id="ARBA00004726"/>
    </source>
</evidence>
<dbReference type="AlphaFoldDB" id="A0A9D5K7V2"/>
<evidence type="ECO:0000259" key="11">
    <source>
        <dbReference type="Pfam" id="PF06574"/>
    </source>
</evidence>
<protein>
    <recommendedName>
        <fullName evidence="2">FAD synthase</fullName>
        <ecNumber evidence="2">2.7.7.2</ecNumber>
    </recommendedName>
</protein>
<keyword evidence="7" id="KW-0547">Nucleotide-binding</keyword>
<dbReference type="GO" id="GO:0005524">
    <property type="term" value="F:ATP binding"/>
    <property type="evidence" value="ECO:0007669"/>
    <property type="project" value="UniProtKB-KW"/>
</dbReference>
<dbReference type="InterPro" id="IPR015864">
    <property type="entry name" value="FAD_synthase"/>
</dbReference>
<dbReference type="EC" id="2.7.7.2" evidence="2"/>
<dbReference type="InterPro" id="IPR014729">
    <property type="entry name" value="Rossmann-like_a/b/a_fold"/>
</dbReference>
<feature type="non-terminal residue" evidence="12">
    <location>
        <position position="142"/>
    </location>
</feature>
<dbReference type="EMBL" id="WJKJ01000020">
    <property type="protein sequence ID" value="MBD3363710.1"/>
    <property type="molecule type" value="Genomic_DNA"/>
</dbReference>
<comment type="pathway">
    <text evidence="1">Cofactor biosynthesis; FAD biosynthesis; FAD from FMN: step 1/1.</text>
</comment>
<dbReference type="GO" id="GO:0009231">
    <property type="term" value="P:riboflavin biosynthetic process"/>
    <property type="evidence" value="ECO:0007669"/>
    <property type="project" value="InterPro"/>
</dbReference>
<comment type="catalytic activity">
    <reaction evidence="10">
        <text>FMN + ATP + H(+) = FAD + diphosphate</text>
        <dbReference type="Rhea" id="RHEA:17237"/>
        <dbReference type="ChEBI" id="CHEBI:15378"/>
        <dbReference type="ChEBI" id="CHEBI:30616"/>
        <dbReference type="ChEBI" id="CHEBI:33019"/>
        <dbReference type="ChEBI" id="CHEBI:57692"/>
        <dbReference type="ChEBI" id="CHEBI:58210"/>
        <dbReference type="EC" id="2.7.7.2"/>
    </reaction>
</comment>
<sequence>MQKVSEKRKAAVIGVFDGVHRGHATLISALVSQARKRNMAPIAVTFDPLPALYFNPHFHFILSTPEEKIGKLHECGVEEVVSLDFSKTREISPAYFIENQLLTRNVGFILVGKTFRFGYKRKGDIETLRNHPGLEVMSMPKE</sequence>
<dbReference type="Proteomes" id="UP000630660">
    <property type="component" value="Unassembled WGS sequence"/>
</dbReference>
<evidence type="ECO:0000256" key="7">
    <source>
        <dbReference type="ARBA" id="ARBA00022741"/>
    </source>
</evidence>
<evidence type="ECO:0000256" key="5">
    <source>
        <dbReference type="ARBA" id="ARBA00022679"/>
    </source>
</evidence>
<organism evidence="12 13">
    <name type="scientific">candidate division WOR-3 bacterium</name>
    <dbReference type="NCBI Taxonomy" id="2052148"/>
    <lineage>
        <taxon>Bacteria</taxon>
        <taxon>Bacteria division WOR-3</taxon>
    </lineage>
</organism>
<keyword evidence="4" id="KW-0288">FMN</keyword>
<dbReference type="SUPFAM" id="SSF52374">
    <property type="entry name" value="Nucleotidylyl transferase"/>
    <property type="match status" value="1"/>
</dbReference>
<evidence type="ECO:0000313" key="12">
    <source>
        <dbReference type="EMBL" id="MBD3363710.1"/>
    </source>
</evidence>
<comment type="caution">
    <text evidence="12">The sequence shown here is derived from an EMBL/GenBank/DDBJ whole genome shotgun (WGS) entry which is preliminary data.</text>
</comment>
<evidence type="ECO:0000313" key="13">
    <source>
        <dbReference type="Proteomes" id="UP000630660"/>
    </source>
</evidence>
<keyword evidence="5" id="KW-0808">Transferase</keyword>
<dbReference type="Gene3D" id="3.40.50.620">
    <property type="entry name" value="HUPs"/>
    <property type="match status" value="1"/>
</dbReference>
<dbReference type="GO" id="GO:0003919">
    <property type="term" value="F:FMN adenylyltransferase activity"/>
    <property type="evidence" value="ECO:0007669"/>
    <property type="project" value="UniProtKB-EC"/>
</dbReference>
<evidence type="ECO:0000256" key="6">
    <source>
        <dbReference type="ARBA" id="ARBA00022695"/>
    </source>
</evidence>
<keyword evidence="3" id="KW-0285">Flavoprotein</keyword>
<evidence type="ECO:0000256" key="8">
    <source>
        <dbReference type="ARBA" id="ARBA00022827"/>
    </source>
</evidence>
<evidence type="ECO:0000256" key="3">
    <source>
        <dbReference type="ARBA" id="ARBA00022630"/>
    </source>
</evidence>
<feature type="domain" description="FAD synthetase" evidence="11">
    <location>
        <begin position="5"/>
        <end position="132"/>
    </location>
</feature>
<gene>
    <name evidence="12" type="ORF">GF359_00690</name>
</gene>
<evidence type="ECO:0000256" key="10">
    <source>
        <dbReference type="ARBA" id="ARBA00049494"/>
    </source>
</evidence>
<keyword evidence="9" id="KW-0067">ATP-binding</keyword>
<evidence type="ECO:0000256" key="4">
    <source>
        <dbReference type="ARBA" id="ARBA00022643"/>
    </source>
</evidence>
<name>A0A9D5K7V2_UNCW3</name>
<proteinExistence type="predicted"/>
<keyword evidence="6" id="KW-0548">Nucleotidyltransferase</keyword>
<keyword evidence="8" id="KW-0274">FAD</keyword>
<evidence type="ECO:0000256" key="9">
    <source>
        <dbReference type="ARBA" id="ARBA00022840"/>
    </source>
</evidence>
<reference evidence="12" key="1">
    <citation type="submission" date="2019-11" db="EMBL/GenBank/DDBJ databases">
        <title>Microbial mats filling the niche in hypersaline microbial mats.</title>
        <authorList>
            <person name="Wong H.L."/>
            <person name="Macleod F.I."/>
            <person name="White R.A. III"/>
            <person name="Burns B.P."/>
        </authorList>
    </citation>
    <scope>NUCLEOTIDE SEQUENCE</scope>
    <source>
        <strain evidence="12">Bin_327</strain>
    </source>
</reference>
<dbReference type="Pfam" id="PF06574">
    <property type="entry name" value="FAD_syn"/>
    <property type="match status" value="1"/>
</dbReference>